<feature type="transmembrane region" description="Helical" evidence="1">
    <location>
        <begin position="71"/>
        <end position="90"/>
    </location>
</feature>
<evidence type="ECO:0000256" key="1">
    <source>
        <dbReference type="SAM" id="Phobius"/>
    </source>
</evidence>
<evidence type="ECO:0000313" key="2">
    <source>
        <dbReference type="EMBL" id="AHH20181.1"/>
    </source>
</evidence>
<proteinExistence type="predicted"/>
<keyword evidence="1" id="KW-0812">Transmembrane</keyword>
<dbReference type="Proteomes" id="UP000019150">
    <property type="component" value="Chromosome"/>
</dbReference>
<keyword evidence="1" id="KW-1133">Transmembrane helix</keyword>
<dbReference type="eggNOG" id="ENOG502ZR01">
    <property type="taxonomic scope" value="Bacteria"/>
</dbReference>
<dbReference type="AlphaFoldDB" id="W5TSJ2"/>
<accession>W5TSJ2</accession>
<evidence type="ECO:0000313" key="3">
    <source>
        <dbReference type="Proteomes" id="UP000019150"/>
    </source>
</evidence>
<feature type="transmembrane region" description="Helical" evidence="1">
    <location>
        <begin position="116"/>
        <end position="134"/>
    </location>
</feature>
<dbReference type="EMBL" id="CP006850">
    <property type="protein sequence ID" value="AHH20181.1"/>
    <property type="molecule type" value="Genomic_DNA"/>
</dbReference>
<dbReference type="PATRIC" id="fig|1415166.3.peg.5571"/>
<feature type="transmembrane region" description="Helical" evidence="1">
    <location>
        <begin position="12"/>
        <end position="30"/>
    </location>
</feature>
<name>W5TSJ2_9NOCA</name>
<organism evidence="2 3">
    <name type="scientific">Nocardia nova SH22a</name>
    <dbReference type="NCBI Taxonomy" id="1415166"/>
    <lineage>
        <taxon>Bacteria</taxon>
        <taxon>Bacillati</taxon>
        <taxon>Actinomycetota</taxon>
        <taxon>Actinomycetes</taxon>
        <taxon>Mycobacteriales</taxon>
        <taxon>Nocardiaceae</taxon>
        <taxon>Nocardia</taxon>
    </lineage>
</organism>
<protein>
    <submittedName>
        <fullName evidence="2">Putative membrane protein</fullName>
    </submittedName>
</protein>
<keyword evidence="3" id="KW-1185">Reference proteome</keyword>
<dbReference type="OrthoDB" id="4570909at2"/>
<reference evidence="2 3" key="1">
    <citation type="journal article" date="2014" name="Appl. Environ. Microbiol.">
        <title>Insights into the Microbial Degradation of Rubber and Gutta-Percha by Analysis of the Complete Genome of Nocardia nova SH22a.</title>
        <authorList>
            <person name="Luo Q."/>
            <person name="Hiessl S."/>
            <person name="Poehlein A."/>
            <person name="Daniel R."/>
            <person name="Steinbuchel A."/>
        </authorList>
    </citation>
    <scope>NUCLEOTIDE SEQUENCE [LARGE SCALE GENOMIC DNA]</scope>
    <source>
        <strain evidence="2">SH22a</strain>
    </source>
</reference>
<keyword evidence="1" id="KW-0472">Membrane</keyword>
<dbReference type="HOGENOM" id="CLU_1874563_0_0_11"/>
<sequence>MTSDSADGRGRARRAVLVAVWIALAVVGASTRPFGAAATGLVAGATVFALVCAVRAGVLDIPSTRWLRRGVVIWGALLAAVLIWELFAWLGQPALLVPDPAHPTLSTLLSPWLDGGSGRFAGWLVWLAAGWWLVRP</sequence>
<dbReference type="STRING" id="1415166.NONO_c54010"/>
<gene>
    <name evidence="2" type="ORF">NONO_c54010</name>
</gene>
<dbReference type="KEGG" id="nno:NONO_c54010"/>
<dbReference type="RefSeq" id="WP_025351559.1">
    <property type="nucleotide sequence ID" value="NZ_CP006850.1"/>
</dbReference>
<feature type="transmembrane region" description="Helical" evidence="1">
    <location>
        <begin position="36"/>
        <end position="59"/>
    </location>
</feature>